<dbReference type="Proteomes" id="UP001279734">
    <property type="component" value="Unassembled WGS sequence"/>
</dbReference>
<feature type="region of interest" description="Disordered" evidence="1">
    <location>
        <begin position="36"/>
        <end position="60"/>
    </location>
</feature>
<protein>
    <recommendedName>
        <fullName evidence="5">Secreted protein</fullName>
    </recommendedName>
</protein>
<evidence type="ECO:0000256" key="1">
    <source>
        <dbReference type="SAM" id="MobiDB-lite"/>
    </source>
</evidence>
<proteinExistence type="predicted"/>
<keyword evidence="4" id="KW-1185">Reference proteome</keyword>
<evidence type="ECO:0000313" key="4">
    <source>
        <dbReference type="Proteomes" id="UP001279734"/>
    </source>
</evidence>
<feature type="compositionally biased region" description="Polar residues" evidence="1">
    <location>
        <begin position="38"/>
        <end position="53"/>
    </location>
</feature>
<gene>
    <name evidence="3" type="ORF">Nepgr_016854</name>
</gene>
<organism evidence="3 4">
    <name type="scientific">Nepenthes gracilis</name>
    <name type="common">Slender pitcher plant</name>
    <dbReference type="NCBI Taxonomy" id="150966"/>
    <lineage>
        <taxon>Eukaryota</taxon>
        <taxon>Viridiplantae</taxon>
        <taxon>Streptophyta</taxon>
        <taxon>Embryophyta</taxon>
        <taxon>Tracheophyta</taxon>
        <taxon>Spermatophyta</taxon>
        <taxon>Magnoliopsida</taxon>
        <taxon>eudicotyledons</taxon>
        <taxon>Gunneridae</taxon>
        <taxon>Pentapetalae</taxon>
        <taxon>Caryophyllales</taxon>
        <taxon>Nepenthaceae</taxon>
        <taxon>Nepenthes</taxon>
    </lineage>
</organism>
<reference evidence="3" key="1">
    <citation type="submission" date="2023-05" db="EMBL/GenBank/DDBJ databases">
        <title>Nepenthes gracilis genome sequencing.</title>
        <authorList>
            <person name="Fukushima K."/>
        </authorList>
    </citation>
    <scope>NUCLEOTIDE SEQUENCE</scope>
    <source>
        <strain evidence="3">SING2019-196</strain>
    </source>
</reference>
<dbReference type="AlphaFoldDB" id="A0AAD3XRZ2"/>
<name>A0AAD3XRZ2_NEPGR</name>
<comment type="caution">
    <text evidence="3">The sequence shown here is derived from an EMBL/GenBank/DDBJ whole genome shotgun (WGS) entry which is preliminary data.</text>
</comment>
<dbReference type="EMBL" id="BSYO01000014">
    <property type="protein sequence ID" value="GMH15013.1"/>
    <property type="molecule type" value="Genomic_DNA"/>
</dbReference>
<evidence type="ECO:0000256" key="2">
    <source>
        <dbReference type="SAM" id="SignalP"/>
    </source>
</evidence>
<feature type="signal peptide" evidence="2">
    <location>
        <begin position="1"/>
        <end position="18"/>
    </location>
</feature>
<evidence type="ECO:0008006" key="5">
    <source>
        <dbReference type="Google" id="ProtNLM"/>
    </source>
</evidence>
<keyword evidence="2" id="KW-0732">Signal</keyword>
<accession>A0AAD3XRZ2</accession>
<sequence>MSLLLVSIVFFQCLKVEEKTDNSSSQFIYPRLKISPGRNRSGNARTQPSTAVGSHSRHKLSGQSIFSTKVRVSLTPLL</sequence>
<feature type="chain" id="PRO_5042089824" description="Secreted protein" evidence="2">
    <location>
        <begin position="19"/>
        <end position="78"/>
    </location>
</feature>
<evidence type="ECO:0000313" key="3">
    <source>
        <dbReference type="EMBL" id="GMH15013.1"/>
    </source>
</evidence>